<reference evidence="1 2" key="1">
    <citation type="submission" date="2019-07" db="EMBL/GenBank/DDBJ databases">
        <title>Whole genome shotgun sequence of Novosphingobium sediminis NBRC 106119.</title>
        <authorList>
            <person name="Hosoyama A."/>
            <person name="Uohara A."/>
            <person name="Ohji S."/>
            <person name="Ichikawa N."/>
        </authorList>
    </citation>
    <scope>NUCLEOTIDE SEQUENCE [LARGE SCALE GENOMIC DNA]</scope>
    <source>
        <strain evidence="1 2">NBRC 106119</strain>
    </source>
</reference>
<gene>
    <name evidence="1" type="ORF">NSE01_25440</name>
</gene>
<dbReference type="Proteomes" id="UP000321464">
    <property type="component" value="Unassembled WGS sequence"/>
</dbReference>
<comment type="caution">
    <text evidence="1">The sequence shown here is derived from an EMBL/GenBank/DDBJ whole genome shotgun (WGS) entry which is preliminary data.</text>
</comment>
<organism evidence="1 2">
    <name type="scientific">Novosphingobium sediminis</name>
    <dbReference type="NCBI Taxonomy" id="707214"/>
    <lineage>
        <taxon>Bacteria</taxon>
        <taxon>Pseudomonadati</taxon>
        <taxon>Pseudomonadota</taxon>
        <taxon>Alphaproteobacteria</taxon>
        <taxon>Sphingomonadales</taxon>
        <taxon>Sphingomonadaceae</taxon>
        <taxon>Novosphingobium</taxon>
    </lineage>
</organism>
<evidence type="ECO:0000313" key="2">
    <source>
        <dbReference type="Proteomes" id="UP000321464"/>
    </source>
</evidence>
<protein>
    <submittedName>
        <fullName evidence="1">Uncharacterized protein</fullName>
    </submittedName>
</protein>
<sequence>MTAHHPEMLFHLHRSHCIDAFGKAETAIATFLTRHEMAKANVTLAQQLKTLRAIPANPQFSKARRAAAHTALDQLERLLPARNDLVHAEMRLLKGSTSLAAFVNPREQDGVGRLARHFTIDEIEALAKTALDVAGRLEAALQPPRPAASAQAPVED</sequence>
<name>A0A512ALW8_9SPHN</name>
<proteinExistence type="predicted"/>
<accession>A0A512ALW8</accession>
<dbReference type="OrthoDB" id="9911032at2"/>
<dbReference type="RefSeq" id="WP_147160035.1">
    <property type="nucleotide sequence ID" value="NZ_BJYR01000016.1"/>
</dbReference>
<keyword evidence="2" id="KW-1185">Reference proteome</keyword>
<evidence type="ECO:0000313" key="1">
    <source>
        <dbReference type="EMBL" id="GEO00712.1"/>
    </source>
</evidence>
<dbReference type="AlphaFoldDB" id="A0A512ALW8"/>
<dbReference type="EMBL" id="BJYR01000016">
    <property type="protein sequence ID" value="GEO00712.1"/>
    <property type="molecule type" value="Genomic_DNA"/>
</dbReference>